<protein>
    <submittedName>
        <fullName evidence="1">Uncharacterized protein</fullName>
    </submittedName>
</protein>
<sequence length="149" mass="16882">MLSLLHHSTKYRRISIYILNSVRHNAFPFFFFFTPGEVFLSPSFLRNIKARGYLQYPALPCTGDLVPPTSVLGRIPLRTQKSKRLSKAQARSTLALPMLVTIRSDPNCLSIMTTKPWMETPQATASLCGPGLEERHLHVISPRFPQSWA</sequence>
<keyword evidence="2" id="KW-1185">Reference proteome</keyword>
<dbReference type="Proteomes" id="UP000267821">
    <property type="component" value="Unassembled WGS sequence"/>
</dbReference>
<dbReference type="InParanoid" id="A0A3N4LMA4"/>
<name>A0A3N4LMA4_9PEZI</name>
<proteinExistence type="predicted"/>
<evidence type="ECO:0000313" key="1">
    <source>
        <dbReference type="EMBL" id="RPB22629.1"/>
    </source>
</evidence>
<dbReference type="EMBL" id="ML121550">
    <property type="protein sequence ID" value="RPB22629.1"/>
    <property type="molecule type" value="Genomic_DNA"/>
</dbReference>
<gene>
    <name evidence="1" type="ORF">L211DRAFT_313812</name>
</gene>
<evidence type="ECO:0000313" key="2">
    <source>
        <dbReference type="Proteomes" id="UP000267821"/>
    </source>
</evidence>
<accession>A0A3N4LMA4</accession>
<reference evidence="1 2" key="1">
    <citation type="journal article" date="2018" name="Nat. Ecol. Evol.">
        <title>Pezizomycetes genomes reveal the molecular basis of ectomycorrhizal truffle lifestyle.</title>
        <authorList>
            <person name="Murat C."/>
            <person name="Payen T."/>
            <person name="Noel B."/>
            <person name="Kuo A."/>
            <person name="Morin E."/>
            <person name="Chen J."/>
            <person name="Kohler A."/>
            <person name="Krizsan K."/>
            <person name="Balestrini R."/>
            <person name="Da Silva C."/>
            <person name="Montanini B."/>
            <person name="Hainaut M."/>
            <person name="Levati E."/>
            <person name="Barry K.W."/>
            <person name="Belfiori B."/>
            <person name="Cichocki N."/>
            <person name="Clum A."/>
            <person name="Dockter R.B."/>
            <person name="Fauchery L."/>
            <person name="Guy J."/>
            <person name="Iotti M."/>
            <person name="Le Tacon F."/>
            <person name="Lindquist E.A."/>
            <person name="Lipzen A."/>
            <person name="Malagnac F."/>
            <person name="Mello A."/>
            <person name="Molinier V."/>
            <person name="Miyauchi S."/>
            <person name="Poulain J."/>
            <person name="Riccioni C."/>
            <person name="Rubini A."/>
            <person name="Sitrit Y."/>
            <person name="Splivallo R."/>
            <person name="Traeger S."/>
            <person name="Wang M."/>
            <person name="Zifcakova L."/>
            <person name="Wipf D."/>
            <person name="Zambonelli A."/>
            <person name="Paolocci F."/>
            <person name="Nowrousian M."/>
            <person name="Ottonello S."/>
            <person name="Baldrian P."/>
            <person name="Spatafora J.W."/>
            <person name="Henrissat B."/>
            <person name="Nagy L.G."/>
            <person name="Aury J.M."/>
            <person name="Wincker P."/>
            <person name="Grigoriev I.V."/>
            <person name="Bonfante P."/>
            <person name="Martin F.M."/>
        </authorList>
    </citation>
    <scope>NUCLEOTIDE SEQUENCE [LARGE SCALE GENOMIC DNA]</scope>
    <source>
        <strain evidence="1 2">ATCC MYA-4762</strain>
    </source>
</reference>
<dbReference type="AlphaFoldDB" id="A0A3N4LMA4"/>
<organism evidence="1 2">
    <name type="scientific">Terfezia boudieri ATCC MYA-4762</name>
    <dbReference type="NCBI Taxonomy" id="1051890"/>
    <lineage>
        <taxon>Eukaryota</taxon>
        <taxon>Fungi</taxon>
        <taxon>Dikarya</taxon>
        <taxon>Ascomycota</taxon>
        <taxon>Pezizomycotina</taxon>
        <taxon>Pezizomycetes</taxon>
        <taxon>Pezizales</taxon>
        <taxon>Pezizaceae</taxon>
        <taxon>Terfezia</taxon>
    </lineage>
</organism>